<keyword evidence="3" id="KW-0732">Signal</keyword>
<evidence type="ECO:0000256" key="8">
    <source>
        <dbReference type="PROSITE-ProRule" id="PRU00555"/>
    </source>
</evidence>
<comment type="catalytic activity">
    <reaction evidence="9">
        <text>a 1-acyl-sn-glycero-3-phosphocholine + H2O = sn-glycerol 3-phosphocholine + a fatty acid + H(+)</text>
        <dbReference type="Rhea" id="RHEA:15177"/>
        <dbReference type="ChEBI" id="CHEBI:15377"/>
        <dbReference type="ChEBI" id="CHEBI:15378"/>
        <dbReference type="ChEBI" id="CHEBI:16870"/>
        <dbReference type="ChEBI" id="CHEBI:28868"/>
        <dbReference type="ChEBI" id="CHEBI:58168"/>
        <dbReference type="EC" id="3.1.1.5"/>
    </reaction>
</comment>
<evidence type="ECO:0000313" key="12">
    <source>
        <dbReference type="EMBL" id="EPS98940.1"/>
    </source>
</evidence>
<dbReference type="PANTHER" id="PTHR10728">
    <property type="entry name" value="CYTOSOLIC PHOSPHOLIPASE A2"/>
    <property type="match status" value="1"/>
</dbReference>
<dbReference type="FunCoup" id="S8FBG6">
    <property type="interactions" value="207"/>
</dbReference>
<dbReference type="GO" id="GO:0004623">
    <property type="term" value="F:phospholipase A2 activity"/>
    <property type="evidence" value="ECO:0007669"/>
    <property type="project" value="TreeGrafter"/>
</dbReference>
<evidence type="ECO:0000313" key="13">
    <source>
        <dbReference type="Proteomes" id="UP000015241"/>
    </source>
</evidence>
<evidence type="ECO:0000256" key="9">
    <source>
        <dbReference type="RuleBase" id="RU362103"/>
    </source>
</evidence>
<keyword evidence="13" id="KW-1185">Reference proteome</keyword>
<dbReference type="InterPro" id="IPR016035">
    <property type="entry name" value="Acyl_Trfase/lysoPLipase"/>
</dbReference>
<gene>
    <name evidence="12" type="ORF">FOMPIDRAFT_129424</name>
</gene>
<dbReference type="PANTHER" id="PTHR10728:SF33">
    <property type="entry name" value="LYSOPHOSPHOLIPASE 1-RELATED"/>
    <property type="match status" value="1"/>
</dbReference>
<dbReference type="eggNOG" id="KOG1325">
    <property type="taxonomic scope" value="Eukaryota"/>
</dbReference>
<accession>S8FBG6</accession>
<dbReference type="AlphaFoldDB" id="S8FBG6"/>
<evidence type="ECO:0000256" key="5">
    <source>
        <dbReference type="ARBA" id="ARBA00022963"/>
    </source>
</evidence>
<dbReference type="Gene3D" id="3.40.1090.10">
    <property type="entry name" value="Cytosolic phospholipase A2 catalytic domain"/>
    <property type="match status" value="1"/>
</dbReference>
<evidence type="ECO:0000256" key="2">
    <source>
        <dbReference type="ARBA" id="ARBA00013274"/>
    </source>
</evidence>
<dbReference type="HOGENOM" id="CLU_014602_1_0_1"/>
<evidence type="ECO:0000256" key="10">
    <source>
        <dbReference type="SAM" id="MobiDB-lite"/>
    </source>
</evidence>
<evidence type="ECO:0000256" key="1">
    <source>
        <dbReference type="ARBA" id="ARBA00008780"/>
    </source>
</evidence>
<evidence type="ECO:0000256" key="6">
    <source>
        <dbReference type="ARBA" id="ARBA00023098"/>
    </source>
</evidence>
<dbReference type="InterPro" id="IPR002642">
    <property type="entry name" value="LysoPLipase_cat_dom"/>
</dbReference>
<feature type="domain" description="PLA2c" evidence="11">
    <location>
        <begin position="22"/>
        <end position="618"/>
    </location>
</feature>
<dbReference type="SMART" id="SM00022">
    <property type="entry name" value="PLAc"/>
    <property type="match status" value="1"/>
</dbReference>
<dbReference type="InParanoid" id="S8FBG6"/>
<dbReference type="STRING" id="743788.S8FBG6"/>
<dbReference type="OrthoDB" id="4084751at2759"/>
<reference evidence="12 13" key="1">
    <citation type="journal article" date="2012" name="Science">
        <title>The Paleozoic origin of enzymatic lignin decomposition reconstructed from 31 fungal genomes.</title>
        <authorList>
            <person name="Floudas D."/>
            <person name="Binder M."/>
            <person name="Riley R."/>
            <person name="Barry K."/>
            <person name="Blanchette R.A."/>
            <person name="Henrissat B."/>
            <person name="Martinez A.T."/>
            <person name="Otillar R."/>
            <person name="Spatafora J.W."/>
            <person name="Yadav J.S."/>
            <person name="Aerts A."/>
            <person name="Benoit I."/>
            <person name="Boyd A."/>
            <person name="Carlson A."/>
            <person name="Copeland A."/>
            <person name="Coutinho P.M."/>
            <person name="de Vries R.P."/>
            <person name="Ferreira P."/>
            <person name="Findley K."/>
            <person name="Foster B."/>
            <person name="Gaskell J."/>
            <person name="Glotzer D."/>
            <person name="Gorecki P."/>
            <person name="Heitman J."/>
            <person name="Hesse C."/>
            <person name="Hori C."/>
            <person name="Igarashi K."/>
            <person name="Jurgens J.A."/>
            <person name="Kallen N."/>
            <person name="Kersten P."/>
            <person name="Kohler A."/>
            <person name="Kuees U."/>
            <person name="Kumar T.K.A."/>
            <person name="Kuo A."/>
            <person name="LaButti K."/>
            <person name="Larrondo L.F."/>
            <person name="Lindquist E."/>
            <person name="Ling A."/>
            <person name="Lombard V."/>
            <person name="Lucas S."/>
            <person name="Lundell T."/>
            <person name="Martin R."/>
            <person name="McLaughlin D.J."/>
            <person name="Morgenstern I."/>
            <person name="Morin E."/>
            <person name="Murat C."/>
            <person name="Nagy L.G."/>
            <person name="Nolan M."/>
            <person name="Ohm R.A."/>
            <person name="Patyshakuliyeva A."/>
            <person name="Rokas A."/>
            <person name="Ruiz-Duenas F.J."/>
            <person name="Sabat G."/>
            <person name="Salamov A."/>
            <person name="Samejima M."/>
            <person name="Schmutz J."/>
            <person name="Slot J.C."/>
            <person name="St John F."/>
            <person name="Stenlid J."/>
            <person name="Sun H."/>
            <person name="Sun S."/>
            <person name="Syed K."/>
            <person name="Tsang A."/>
            <person name="Wiebenga A."/>
            <person name="Young D."/>
            <person name="Pisabarro A."/>
            <person name="Eastwood D.C."/>
            <person name="Martin F."/>
            <person name="Cullen D."/>
            <person name="Grigoriev I.V."/>
            <person name="Hibbett D.S."/>
        </authorList>
    </citation>
    <scope>NUCLEOTIDE SEQUENCE</scope>
    <source>
        <strain evidence="13">FP-58527</strain>
    </source>
</reference>
<dbReference type="Proteomes" id="UP000015241">
    <property type="component" value="Unassembled WGS sequence"/>
</dbReference>
<keyword evidence="4 8" id="KW-0378">Hydrolase</keyword>
<evidence type="ECO:0000259" key="11">
    <source>
        <dbReference type="PROSITE" id="PS51210"/>
    </source>
</evidence>
<evidence type="ECO:0000256" key="4">
    <source>
        <dbReference type="ARBA" id="ARBA00022801"/>
    </source>
</evidence>
<dbReference type="EMBL" id="KE504161">
    <property type="protein sequence ID" value="EPS98940.1"/>
    <property type="molecule type" value="Genomic_DNA"/>
</dbReference>
<keyword evidence="7" id="KW-0325">Glycoprotein</keyword>
<dbReference type="GO" id="GO:0046475">
    <property type="term" value="P:glycerophospholipid catabolic process"/>
    <property type="evidence" value="ECO:0007669"/>
    <property type="project" value="TreeGrafter"/>
</dbReference>
<evidence type="ECO:0000256" key="7">
    <source>
        <dbReference type="ARBA" id="ARBA00023180"/>
    </source>
</evidence>
<keyword evidence="5 8" id="KW-0442">Lipid degradation</keyword>
<name>S8FBG6_FOMSC</name>
<sequence>MYKSPRNGFHESNEAYTPTHVPCPPDTSLVRHAGTGTNQSLNPSESAYVGSRQSLVLPSAWKSYLANVEAQVESKNVSALPGYVSDILSGVNGSSAYPTFGIATSGGGYRAAIVGAGVLNALDGRNASAVEAGTGGLLQAATYLTGLSGGSWLVTSLAQADFPTLPGLVFRPNDASGWGGWNTEFSLESPTSDKAQDLAYDLDLVTEIQGKLLAGYPVSIVDLWARILARHFANGTNANDYFDSSLPHGAGITLSSLVNVSSFVSFEQPFPIVIADSRSWNENFSNLYPNSDDNVPLTNPVYEFSVYEMGSFDPSLAAFTPTEYLGSKAESDICTVGFDQLSFIAGTSSNIFSALNYTVPSINCRCGHLSLHEVSMQALQNGTNLLTPLLELLTHLSNDTSVLDWAVTARYPNPFYGLNEGTYVDWNATDLALVDGGYDGEGIPFMPLLAKARGVDVIWATDASGNDTNFVDGYVMSATQARVELLSSTYDFPPVPSNTATWLADGVTTHPTFFGCNSSSPVPLVIYLPNGAPPLGQTPLTNISTLALAFQPEEIEGAMAQAFDLTTQGIAMETNGEWEKDPEWPACLACAVVDRSRERAAVERSGVCESCMLRYCWS</sequence>
<dbReference type="GO" id="GO:0005829">
    <property type="term" value="C:cytosol"/>
    <property type="evidence" value="ECO:0007669"/>
    <property type="project" value="TreeGrafter"/>
</dbReference>
<dbReference type="SUPFAM" id="SSF52151">
    <property type="entry name" value="FabD/lysophospholipase-like"/>
    <property type="match status" value="1"/>
</dbReference>
<proteinExistence type="inferred from homology"/>
<dbReference type="EC" id="3.1.1.5" evidence="2 9"/>
<organism evidence="12 13">
    <name type="scientific">Fomitopsis schrenkii</name>
    <name type="common">Brown rot fungus</name>
    <dbReference type="NCBI Taxonomy" id="2126942"/>
    <lineage>
        <taxon>Eukaryota</taxon>
        <taxon>Fungi</taxon>
        <taxon>Dikarya</taxon>
        <taxon>Basidiomycota</taxon>
        <taxon>Agaricomycotina</taxon>
        <taxon>Agaricomycetes</taxon>
        <taxon>Polyporales</taxon>
        <taxon>Fomitopsis</taxon>
    </lineage>
</organism>
<feature type="region of interest" description="Disordered" evidence="10">
    <location>
        <begin position="1"/>
        <end position="26"/>
    </location>
</feature>
<keyword evidence="6 8" id="KW-0443">Lipid metabolism</keyword>
<dbReference type="Pfam" id="PF01735">
    <property type="entry name" value="PLA2_B"/>
    <property type="match status" value="1"/>
</dbReference>
<dbReference type="GO" id="GO:0004622">
    <property type="term" value="F:phosphatidylcholine lysophospholipase activity"/>
    <property type="evidence" value="ECO:0007669"/>
    <property type="project" value="UniProtKB-EC"/>
</dbReference>
<evidence type="ECO:0000256" key="3">
    <source>
        <dbReference type="ARBA" id="ARBA00022729"/>
    </source>
</evidence>
<protein>
    <recommendedName>
        <fullName evidence="2 9">Lysophospholipase</fullName>
        <ecNumber evidence="2 9">3.1.1.5</ecNumber>
    </recommendedName>
</protein>
<comment type="similarity">
    <text evidence="1 9">Belongs to the lysophospholipase family.</text>
</comment>
<dbReference type="PROSITE" id="PS51210">
    <property type="entry name" value="PLA2C"/>
    <property type="match status" value="1"/>
</dbReference>